<dbReference type="NCBIfam" id="TIGR03061">
    <property type="entry name" value="pip_yhgE_Nterm"/>
    <property type="match status" value="1"/>
</dbReference>
<keyword evidence="2 6" id="KW-0812">Transmembrane</keyword>
<feature type="transmembrane region" description="Helical" evidence="6">
    <location>
        <begin position="650"/>
        <end position="671"/>
    </location>
</feature>
<evidence type="ECO:0000313" key="8">
    <source>
        <dbReference type="EMBL" id="KIO73754.1"/>
    </source>
</evidence>
<dbReference type="InterPro" id="IPR017500">
    <property type="entry name" value="Phage_infect_YhgE_N"/>
</dbReference>
<dbReference type="PANTHER" id="PTHR43077:SF5">
    <property type="entry name" value="PHAGE INFECTION PROTEIN"/>
    <property type="match status" value="1"/>
</dbReference>
<comment type="caution">
    <text evidence="8">The sequence shown here is derived from an EMBL/GenBank/DDBJ whole genome shotgun (WGS) entry which is preliminary data.</text>
</comment>
<dbReference type="OrthoDB" id="9811483at2"/>
<dbReference type="EMBL" id="JXLU01000024">
    <property type="protein sequence ID" value="KIO73754.1"/>
    <property type="molecule type" value="Genomic_DNA"/>
</dbReference>
<evidence type="ECO:0000259" key="7">
    <source>
        <dbReference type="Pfam" id="PF12698"/>
    </source>
</evidence>
<dbReference type="NCBIfam" id="TIGR03057">
    <property type="entry name" value="xxxLxxG_by_4"/>
    <property type="match status" value="4"/>
</dbReference>
<evidence type="ECO:0000313" key="9">
    <source>
        <dbReference type="Proteomes" id="UP000032076"/>
    </source>
</evidence>
<protein>
    <recommendedName>
        <fullName evidence="7">ABC-2 type transporter transmembrane domain-containing protein</fullName>
    </recommendedName>
</protein>
<keyword evidence="3 6" id="KW-1133">Transmembrane helix</keyword>
<dbReference type="PANTHER" id="PTHR43077">
    <property type="entry name" value="TRANSPORT PERMEASE YVFS-RELATED"/>
    <property type="match status" value="1"/>
</dbReference>
<evidence type="ECO:0000256" key="5">
    <source>
        <dbReference type="SAM" id="Coils"/>
    </source>
</evidence>
<dbReference type="RefSeq" id="WP_052480313.1">
    <property type="nucleotide sequence ID" value="NZ_JXLR01000111.1"/>
</dbReference>
<evidence type="ECO:0000256" key="2">
    <source>
        <dbReference type="ARBA" id="ARBA00022692"/>
    </source>
</evidence>
<organism evidence="8 9">
    <name type="scientific">Caldibacillus thermoamylovorans</name>
    <dbReference type="NCBI Taxonomy" id="35841"/>
    <lineage>
        <taxon>Bacteria</taxon>
        <taxon>Bacillati</taxon>
        <taxon>Bacillota</taxon>
        <taxon>Bacilli</taxon>
        <taxon>Bacillales</taxon>
        <taxon>Bacillaceae</taxon>
        <taxon>Caldibacillus</taxon>
    </lineage>
</organism>
<feature type="transmembrane region" description="Helical" evidence="6">
    <location>
        <begin position="613"/>
        <end position="638"/>
    </location>
</feature>
<comment type="subcellular location">
    <subcellularLocation>
        <location evidence="1">Membrane</location>
        <topology evidence="1">Multi-pass membrane protein</topology>
    </subcellularLocation>
</comment>
<proteinExistence type="predicted"/>
<feature type="domain" description="ABC-2 type transporter transmembrane" evidence="7">
    <location>
        <begin position="437"/>
        <end position="751"/>
    </location>
</feature>
<dbReference type="GO" id="GO:0016020">
    <property type="term" value="C:membrane"/>
    <property type="evidence" value="ECO:0007669"/>
    <property type="project" value="UniProtKB-SubCell"/>
</dbReference>
<keyword evidence="5" id="KW-0175">Coiled coil</keyword>
<feature type="domain" description="ABC-2 type transporter transmembrane" evidence="7">
    <location>
        <begin position="24"/>
        <end position="194"/>
    </location>
</feature>
<dbReference type="InterPro" id="IPR051328">
    <property type="entry name" value="T7SS_ABC-Transporter"/>
</dbReference>
<name>A0A0D0FNH0_9BACI</name>
<dbReference type="Gene3D" id="3.40.1710.10">
    <property type="entry name" value="abc type-2 transporter like domain"/>
    <property type="match status" value="1"/>
</dbReference>
<evidence type="ECO:0000256" key="6">
    <source>
        <dbReference type="SAM" id="Phobius"/>
    </source>
</evidence>
<feature type="transmembrane region" description="Helical" evidence="6">
    <location>
        <begin position="20"/>
        <end position="42"/>
    </location>
</feature>
<feature type="coiled-coil region" evidence="5">
    <location>
        <begin position="523"/>
        <end position="550"/>
    </location>
</feature>
<dbReference type="GO" id="GO:0140359">
    <property type="term" value="F:ABC-type transporter activity"/>
    <property type="evidence" value="ECO:0007669"/>
    <property type="project" value="InterPro"/>
</dbReference>
<gene>
    <name evidence="8" type="ORF">B4167_1879</name>
</gene>
<feature type="transmembrane region" description="Helical" evidence="6">
    <location>
        <begin position="578"/>
        <end position="601"/>
    </location>
</feature>
<dbReference type="Proteomes" id="UP000032076">
    <property type="component" value="Unassembled WGS sequence"/>
</dbReference>
<evidence type="ECO:0000256" key="1">
    <source>
        <dbReference type="ARBA" id="ARBA00004141"/>
    </source>
</evidence>
<dbReference type="InterPro" id="IPR023908">
    <property type="entry name" value="xxxLxxG_rpt"/>
</dbReference>
<dbReference type="AlphaFoldDB" id="A0A0D0FNH0"/>
<dbReference type="Pfam" id="PF12698">
    <property type="entry name" value="ABC2_membrane_3"/>
    <property type="match status" value="2"/>
</dbReference>
<feature type="transmembrane region" description="Helical" evidence="6">
    <location>
        <begin position="736"/>
        <end position="756"/>
    </location>
</feature>
<accession>A0A0D0FNH0</accession>
<dbReference type="Gene3D" id="1.10.287.950">
    <property type="entry name" value="Methyl-accepting chemotaxis protein"/>
    <property type="match status" value="1"/>
</dbReference>
<dbReference type="InterPro" id="IPR017501">
    <property type="entry name" value="Phage_infect_YhgE_C"/>
</dbReference>
<dbReference type="NCBIfam" id="TIGR03062">
    <property type="entry name" value="pip_yhgE_Cterm"/>
    <property type="match status" value="1"/>
</dbReference>
<reference evidence="8 9" key="1">
    <citation type="submission" date="2015-01" db="EMBL/GenBank/DDBJ databases">
        <title>Draft Genome Sequences of Four Bacillus thermoamylovorans Strains, Isolated From Food Products.</title>
        <authorList>
            <person name="Krawcyk A.O."/>
            <person name="Berendsen E.M."/>
            <person name="Eijlander R.T."/>
            <person name="de Jong A."/>
            <person name="Wells-Bennik M."/>
            <person name="Kuipers O.P."/>
        </authorList>
    </citation>
    <scope>NUCLEOTIDE SEQUENCE [LARGE SCALE GENOMIC DNA]</scope>
    <source>
        <strain evidence="8 9">B4167</strain>
    </source>
</reference>
<sequence length="775" mass="83293">MNGIKLFGKEIQQILKDKKVLIPIIAILFVPLIYGGMFIWSFKDPYAKMSELPVAVVNLDKGATMDGKEMHIGKNLVDNLKDNDSFDFQIVSKKKAMDGLDDLTYYMIIEIPEDFSENATTLLDDSPKKLQLKFMPNDSYNFLASQIGETAVLKIRDSVSAEVSKTYAETMFDTAMKMADGFQSASNGTGKLNEGANDLNEGAKTLKDNLQTLAEKSVEFTEGIQTAGDGTKNLTNGAGKLSGGIGQLNDAGSQLLSASKDLKAGTDALYDGINSASTGISTINGKLPELIEGTDKVKNGITSVQAQLPNQLASGLSSQLPALVKQSSIASADEMANQLADFIIQYQQQQLAALQPLIQQLPPEQREQLAGSVDRTALVNQLKQQIIAGINNNSSSTNTNELTGQLAAQIKASTDPVFNQLTAGLQQVQEGQKALQTGISQLAQGSQQLKQGALQLSNGQNQYLSSFGLFTQKLGEAKAGADQLASGANQLNAGMGQLVDGSGQLSSGAGQLAEGSVQLADGINQLQAGTDELNKKLSEAADEASSLHANDKTYDMMASPVEVDSTHINKVPNYGTGFAPYFISLGLFVGALLLTIIFPLVDSAGIPKNGWSWFVSKLAVMVTIGVIQSLFIATLVLYVLDIDVQNVPLFYLFTIFTSLTFITLIQFLVTLGGNPGRFIAILILILQLTSSAGTFPLEVIPKAVQFFNPLLPMTYSVKGFKAVISSGDYSFMWQNAGILAIYIIGSMLISLGYFIWKFNQKYKNNEAEHHHSLSV</sequence>
<keyword evidence="4 6" id="KW-0472">Membrane</keyword>
<evidence type="ECO:0000256" key="3">
    <source>
        <dbReference type="ARBA" id="ARBA00022989"/>
    </source>
</evidence>
<dbReference type="InterPro" id="IPR013525">
    <property type="entry name" value="ABC2_TM"/>
</dbReference>
<feature type="transmembrane region" description="Helical" evidence="6">
    <location>
        <begin position="678"/>
        <end position="697"/>
    </location>
</feature>
<evidence type="ECO:0000256" key="4">
    <source>
        <dbReference type="ARBA" id="ARBA00023136"/>
    </source>
</evidence>